<proteinExistence type="predicted"/>
<dbReference type="AlphaFoldDB" id="A0A3S4URW5"/>
<organism evidence="1 2">
    <name type="scientific">Acidipropionibacterium jensenii</name>
    <dbReference type="NCBI Taxonomy" id="1749"/>
    <lineage>
        <taxon>Bacteria</taxon>
        <taxon>Bacillati</taxon>
        <taxon>Actinomycetota</taxon>
        <taxon>Actinomycetes</taxon>
        <taxon>Propionibacteriales</taxon>
        <taxon>Propionibacteriaceae</taxon>
        <taxon>Acidipropionibacterium</taxon>
    </lineage>
</organism>
<reference evidence="1 2" key="1">
    <citation type="submission" date="2018-12" db="EMBL/GenBank/DDBJ databases">
        <authorList>
            <consortium name="Pathogen Informatics"/>
        </authorList>
    </citation>
    <scope>NUCLEOTIDE SEQUENCE [LARGE SCALE GENOMIC DNA]</scope>
    <source>
        <strain evidence="1 2">NCTC13652</strain>
    </source>
</reference>
<name>A0A3S4URW5_9ACTN</name>
<dbReference type="RefSeq" id="WP_126412747.1">
    <property type="nucleotide sequence ID" value="NZ_LR134473.1"/>
</dbReference>
<gene>
    <name evidence="1" type="ORF">NCTC13652_01947</name>
</gene>
<keyword evidence="2" id="KW-1185">Reference proteome</keyword>
<dbReference type="EMBL" id="LR134473">
    <property type="protein sequence ID" value="VEI03734.1"/>
    <property type="molecule type" value="Genomic_DNA"/>
</dbReference>
<evidence type="ECO:0000313" key="1">
    <source>
        <dbReference type="EMBL" id="VEI03734.1"/>
    </source>
</evidence>
<evidence type="ECO:0000313" key="2">
    <source>
        <dbReference type="Proteomes" id="UP000277858"/>
    </source>
</evidence>
<protein>
    <submittedName>
        <fullName evidence="1">Uncharacterized protein</fullName>
    </submittedName>
</protein>
<sequence length="85" mass="9010">MSNNEQTINLTMWTETPGEATELDSTPAEFVVAEGYERDGFLTVSPTAQDDSGLPALRLTGDGARRLAHQLLQAADASSSTLKAA</sequence>
<accession>A0A3S4URW5</accession>
<dbReference type="Proteomes" id="UP000277858">
    <property type="component" value="Chromosome"/>
</dbReference>